<dbReference type="GO" id="GO:0004252">
    <property type="term" value="F:serine-type endopeptidase activity"/>
    <property type="evidence" value="ECO:0007669"/>
    <property type="project" value="InterPro"/>
</dbReference>
<dbReference type="Pfam" id="PF00089">
    <property type="entry name" value="Trypsin"/>
    <property type="match status" value="2"/>
</dbReference>
<dbReference type="EMBL" id="KL367558">
    <property type="protein sequence ID" value="KFD64278.1"/>
    <property type="molecule type" value="Genomic_DNA"/>
</dbReference>
<feature type="domain" description="Apple" evidence="5">
    <location>
        <begin position="40"/>
        <end position="117"/>
    </location>
</feature>
<gene>
    <name evidence="6" type="ORF">M514_12721</name>
</gene>
<keyword evidence="2" id="KW-1015">Disulfide bond</keyword>
<dbReference type="FunFam" id="2.40.10.10:FF:000068">
    <property type="entry name" value="transmembrane protease serine 2"/>
    <property type="match status" value="1"/>
</dbReference>
<dbReference type="PANTHER" id="PTHR46060:SF1">
    <property type="entry name" value="MARINER MOS1 TRANSPOSASE-LIKE PROTEIN"/>
    <property type="match status" value="1"/>
</dbReference>
<keyword evidence="1" id="KW-0677">Repeat</keyword>
<name>A0A085N482_9BILA</name>
<feature type="chain" id="PRO_5001795691" description="Trypsin" evidence="3">
    <location>
        <begin position="22"/>
        <end position="718"/>
    </location>
</feature>
<evidence type="ECO:0000256" key="3">
    <source>
        <dbReference type="SAM" id="SignalP"/>
    </source>
</evidence>
<dbReference type="PANTHER" id="PTHR46060">
    <property type="entry name" value="MARINER MOS1 TRANSPOSASE-LIKE PROTEIN"/>
    <property type="match status" value="1"/>
</dbReference>
<dbReference type="PROSITE" id="PS00134">
    <property type="entry name" value="TRYPSIN_HIS"/>
    <property type="match status" value="1"/>
</dbReference>
<proteinExistence type="predicted"/>
<dbReference type="InterPro" id="IPR001254">
    <property type="entry name" value="Trypsin_dom"/>
</dbReference>
<dbReference type="Gene3D" id="3.30.420.10">
    <property type="entry name" value="Ribonuclease H-like superfamily/Ribonuclease H"/>
    <property type="match status" value="1"/>
</dbReference>
<feature type="domain" description="Peptidase S1" evidence="4">
    <location>
        <begin position="151"/>
        <end position="718"/>
    </location>
</feature>
<accession>A0A085N482</accession>
<dbReference type="PROSITE" id="PS50948">
    <property type="entry name" value="PAN"/>
    <property type="match status" value="1"/>
</dbReference>
<feature type="signal peptide" evidence="3">
    <location>
        <begin position="1"/>
        <end position="21"/>
    </location>
</feature>
<evidence type="ECO:0000313" key="6">
    <source>
        <dbReference type="EMBL" id="KFD64278.1"/>
    </source>
</evidence>
<dbReference type="Proteomes" id="UP000030758">
    <property type="component" value="Unassembled WGS sequence"/>
</dbReference>
<dbReference type="GO" id="GO:0006508">
    <property type="term" value="P:proteolysis"/>
    <property type="evidence" value="ECO:0007669"/>
    <property type="project" value="InterPro"/>
</dbReference>
<dbReference type="PROSITE" id="PS50240">
    <property type="entry name" value="TRYPSIN_DOM"/>
    <property type="match status" value="1"/>
</dbReference>
<keyword evidence="3" id="KW-0732">Signal</keyword>
<dbReference type="InterPro" id="IPR036397">
    <property type="entry name" value="RNaseH_sf"/>
</dbReference>
<dbReference type="InterPro" id="IPR009003">
    <property type="entry name" value="Peptidase_S1_PA"/>
</dbReference>
<evidence type="ECO:0000259" key="5">
    <source>
        <dbReference type="PROSITE" id="PS50948"/>
    </source>
</evidence>
<protein>
    <recommendedName>
        <fullName evidence="7">Trypsin</fullName>
    </recommendedName>
</protein>
<dbReference type="InterPro" id="IPR001888">
    <property type="entry name" value="Transposase_1"/>
</dbReference>
<dbReference type="GO" id="GO:0003676">
    <property type="term" value="F:nucleic acid binding"/>
    <property type="evidence" value="ECO:0007669"/>
    <property type="project" value="InterPro"/>
</dbReference>
<evidence type="ECO:0008006" key="7">
    <source>
        <dbReference type="Google" id="ProtNLM"/>
    </source>
</evidence>
<organism evidence="6">
    <name type="scientific">Trichuris suis</name>
    <name type="common">pig whipworm</name>
    <dbReference type="NCBI Taxonomy" id="68888"/>
    <lineage>
        <taxon>Eukaryota</taxon>
        <taxon>Metazoa</taxon>
        <taxon>Ecdysozoa</taxon>
        <taxon>Nematoda</taxon>
        <taxon>Enoplea</taxon>
        <taxon>Dorylaimia</taxon>
        <taxon>Trichinellida</taxon>
        <taxon>Trichuridae</taxon>
        <taxon>Trichuris</taxon>
    </lineage>
</organism>
<dbReference type="SMART" id="SM00020">
    <property type="entry name" value="Tryp_SPc"/>
    <property type="match status" value="1"/>
</dbReference>
<dbReference type="SUPFAM" id="SSF50494">
    <property type="entry name" value="Trypsin-like serine proteases"/>
    <property type="match status" value="2"/>
</dbReference>
<dbReference type="InterPro" id="IPR043504">
    <property type="entry name" value="Peptidase_S1_PA_chymotrypsin"/>
</dbReference>
<evidence type="ECO:0000256" key="1">
    <source>
        <dbReference type="ARBA" id="ARBA00022737"/>
    </source>
</evidence>
<dbReference type="InterPro" id="IPR018114">
    <property type="entry name" value="TRYPSIN_HIS"/>
</dbReference>
<sequence length="718" mass="81954">MNTLILLLLLITAFFLLKSLPAVMLPGRVERIVVKDGRSCMIERIRANYLHDMKVTQFSDKIENIELCLMKCLDNRSVCNAFSYVEEMSLCKLIVNAIKTAVKLWGANEYVGLIKECSPSAEESQRPYRRASCGKPYFQPKSIEETSTLRIVRGSEANPYSLPWMVSVQTENEHRCGGAIITLHKTANHSYYVLTAAHCLYSTSLFPIFTVEERIPDYRIRVAAGLHSLTYDLFRRQAQIRKVGKSYTHPRFVRRKYCNDVAIIKTQRPFEFTHYVSSVCLPDKNQVLPIGTRCLVSGWGHTSEAGTGVDRLRQVYLPILSDNYCRYAYGPTYLPGIMTCAGYENGGADSCQRLVKVYKDDALSYSQVKFWASEFCRGRKSIHDEPRSGRPVDAASDENIAAIETMVLQNRRISIAELTARSKLSRGIVGKILHDRLGLSKVTARWVPKTLSPFERQLRVAHSKEVLELFENSEEDFLRRIVTGDEVWLCHYDPDSEQQSRQWKHVNSPRPKRARLEPRLGKILATIFWDAEGILLIDYMEDGGTITGKYYSNLLLQLREEIKEKRRGKLSRKVLLLHDNAPAHRAKVALATIQQCWFGQIDHPPYSPDLAPSDYFLFGNLKQHLRGTVFGDDNEPKSAVQDYFNSRDKNFFFNGLMNLKSRCEKCIEGDSGGPFVCYDDDAWYLHGVVSFGFGCARRGQPGIYTRVAAFMDWINQDK</sequence>
<dbReference type="Pfam" id="PF01359">
    <property type="entry name" value="Transposase_1"/>
    <property type="match status" value="1"/>
</dbReference>
<dbReference type="Gene3D" id="2.40.10.10">
    <property type="entry name" value="Trypsin-like serine proteases"/>
    <property type="match status" value="1"/>
</dbReference>
<evidence type="ECO:0000256" key="2">
    <source>
        <dbReference type="ARBA" id="ARBA00023157"/>
    </source>
</evidence>
<reference evidence="6" key="1">
    <citation type="journal article" date="2014" name="Nat. Genet.">
        <title>Genome and transcriptome of the porcine whipworm Trichuris suis.</title>
        <authorList>
            <person name="Jex A.R."/>
            <person name="Nejsum P."/>
            <person name="Schwarz E.M."/>
            <person name="Hu L."/>
            <person name="Young N.D."/>
            <person name="Hall R.S."/>
            <person name="Korhonen P.K."/>
            <person name="Liao S."/>
            <person name="Thamsborg S."/>
            <person name="Xia J."/>
            <person name="Xu P."/>
            <person name="Wang S."/>
            <person name="Scheerlinck J.P."/>
            <person name="Hofmann A."/>
            <person name="Sternberg P.W."/>
            <person name="Wang J."/>
            <person name="Gasser R.B."/>
        </authorList>
    </citation>
    <scope>NUCLEOTIDE SEQUENCE [LARGE SCALE GENOMIC DNA]</scope>
    <source>
        <strain evidence="6">DCEP-RM93F</strain>
    </source>
</reference>
<evidence type="ECO:0000259" key="4">
    <source>
        <dbReference type="PROSITE" id="PS50240"/>
    </source>
</evidence>
<dbReference type="InterPro" id="IPR003609">
    <property type="entry name" value="Pan_app"/>
</dbReference>
<dbReference type="AlphaFoldDB" id="A0A085N482"/>
<dbReference type="CDD" id="cd00190">
    <property type="entry name" value="Tryp_SPc"/>
    <property type="match status" value="1"/>
</dbReference>
<dbReference type="InterPro" id="IPR052709">
    <property type="entry name" value="Transposase-MT_Hybrid"/>
</dbReference>